<proteinExistence type="predicted"/>
<evidence type="ECO:0000313" key="2">
    <source>
        <dbReference type="EMBL" id="OXR45982.1"/>
    </source>
</evidence>
<comment type="caution">
    <text evidence="2">The sequence shown here is derived from an EMBL/GenBank/DDBJ whole genome shotgun (WGS) entry which is preliminary data.</text>
</comment>
<accession>A0A231HAY0</accession>
<organism evidence="2 3">
    <name type="scientific">Nocardia cerradoensis</name>
    <dbReference type="NCBI Taxonomy" id="85688"/>
    <lineage>
        <taxon>Bacteria</taxon>
        <taxon>Bacillati</taxon>
        <taxon>Actinomycetota</taxon>
        <taxon>Actinomycetes</taxon>
        <taxon>Mycobacteriales</taxon>
        <taxon>Nocardiaceae</taxon>
        <taxon>Nocardia</taxon>
    </lineage>
</organism>
<evidence type="ECO:0000256" key="1">
    <source>
        <dbReference type="SAM" id="Phobius"/>
    </source>
</evidence>
<protein>
    <submittedName>
        <fullName evidence="2">Uncharacterized protein</fullName>
    </submittedName>
</protein>
<keyword evidence="3" id="KW-1185">Reference proteome</keyword>
<keyword evidence="1" id="KW-0472">Membrane</keyword>
<name>A0A231HAY0_9NOCA</name>
<gene>
    <name evidence="2" type="ORF">B7C42_02275</name>
</gene>
<feature type="transmembrane region" description="Helical" evidence="1">
    <location>
        <begin position="37"/>
        <end position="60"/>
    </location>
</feature>
<dbReference type="RefSeq" id="WP_094025197.1">
    <property type="nucleotide sequence ID" value="NZ_NGAF01000003.1"/>
</dbReference>
<dbReference type="EMBL" id="NGAF01000003">
    <property type="protein sequence ID" value="OXR45982.1"/>
    <property type="molecule type" value="Genomic_DNA"/>
</dbReference>
<sequence>MPLRKSLLGSRTGSVRSKTVTTVRASLTPEALTTGGLLLTAAGLALLGPLLAAMLIRASGAGRTDAAATTPLVLAMLAVIVAVASGFALFVSAWRRAHTSAPGRVHRVSPVRAESVRSELDSGGGL</sequence>
<reference evidence="2 3" key="1">
    <citation type="submission" date="2017-07" db="EMBL/GenBank/DDBJ databases">
        <title>First draft Genome Sequence of Nocardia cerradoensis isolated from human infection.</title>
        <authorList>
            <person name="Carrasco G."/>
        </authorList>
    </citation>
    <scope>NUCLEOTIDE SEQUENCE [LARGE SCALE GENOMIC DNA]</scope>
    <source>
        <strain evidence="2 3">CNM20130759</strain>
    </source>
</reference>
<keyword evidence="1" id="KW-1133">Transmembrane helix</keyword>
<dbReference type="AlphaFoldDB" id="A0A231HAY0"/>
<evidence type="ECO:0000313" key="3">
    <source>
        <dbReference type="Proteomes" id="UP000215506"/>
    </source>
</evidence>
<feature type="transmembrane region" description="Helical" evidence="1">
    <location>
        <begin position="72"/>
        <end position="94"/>
    </location>
</feature>
<keyword evidence="1" id="KW-0812">Transmembrane</keyword>
<dbReference type="Proteomes" id="UP000215506">
    <property type="component" value="Unassembled WGS sequence"/>
</dbReference>